<dbReference type="InParanoid" id="A0A165MZ84"/>
<dbReference type="OrthoDB" id="2576311at2759"/>
<dbReference type="EMBL" id="KV425904">
    <property type="protein sequence ID" value="KZV99975.1"/>
    <property type="molecule type" value="Genomic_DNA"/>
</dbReference>
<keyword evidence="2" id="KW-0472">Membrane</keyword>
<keyword evidence="2" id="KW-0812">Transmembrane</keyword>
<feature type="compositionally biased region" description="Low complexity" evidence="1">
    <location>
        <begin position="312"/>
        <end position="323"/>
    </location>
</feature>
<gene>
    <name evidence="4" type="ORF">EXIGLDRAFT_831054</name>
</gene>
<evidence type="ECO:0000313" key="4">
    <source>
        <dbReference type="EMBL" id="KZV99975.1"/>
    </source>
</evidence>
<keyword evidence="2" id="KW-1133">Transmembrane helix</keyword>
<feature type="region of interest" description="Disordered" evidence="1">
    <location>
        <begin position="284"/>
        <end position="340"/>
    </location>
</feature>
<keyword evidence="5" id="KW-1185">Reference proteome</keyword>
<feature type="transmembrane region" description="Helical" evidence="2">
    <location>
        <begin position="178"/>
        <end position="199"/>
    </location>
</feature>
<accession>A0A165MZ84</accession>
<feature type="signal peptide" evidence="3">
    <location>
        <begin position="1"/>
        <end position="21"/>
    </location>
</feature>
<organism evidence="4 5">
    <name type="scientific">Exidia glandulosa HHB12029</name>
    <dbReference type="NCBI Taxonomy" id="1314781"/>
    <lineage>
        <taxon>Eukaryota</taxon>
        <taxon>Fungi</taxon>
        <taxon>Dikarya</taxon>
        <taxon>Basidiomycota</taxon>
        <taxon>Agaricomycotina</taxon>
        <taxon>Agaricomycetes</taxon>
        <taxon>Auriculariales</taxon>
        <taxon>Exidiaceae</taxon>
        <taxon>Exidia</taxon>
    </lineage>
</organism>
<evidence type="ECO:0000313" key="5">
    <source>
        <dbReference type="Proteomes" id="UP000077266"/>
    </source>
</evidence>
<keyword evidence="3" id="KW-0732">Signal</keyword>
<dbReference type="STRING" id="1314781.A0A165MZ84"/>
<evidence type="ECO:0000256" key="2">
    <source>
        <dbReference type="SAM" id="Phobius"/>
    </source>
</evidence>
<feature type="chain" id="PRO_5007862737" description="Transmembrane protein" evidence="3">
    <location>
        <begin position="22"/>
        <end position="340"/>
    </location>
</feature>
<evidence type="ECO:0008006" key="6">
    <source>
        <dbReference type="Google" id="ProtNLM"/>
    </source>
</evidence>
<evidence type="ECO:0000256" key="1">
    <source>
        <dbReference type="SAM" id="MobiDB-lite"/>
    </source>
</evidence>
<proteinExistence type="predicted"/>
<protein>
    <recommendedName>
        <fullName evidence="6">Transmembrane protein</fullName>
    </recommendedName>
</protein>
<dbReference type="Proteomes" id="UP000077266">
    <property type="component" value="Unassembled WGS sequence"/>
</dbReference>
<dbReference type="AlphaFoldDB" id="A0A165MZ84"/>
<evidence type="ECO:0000256" key="3">
    <source>
        <dbReference type="SAM" id="SignalP"/>
    </source>
</evidence>
<reference evidence="4 5" key="1">
    <citation type="journal article" date="2016" name="Mol. Biol. Evol.">
        <title>Comparative Genomics of Early-Diverging Mushroom-Forming Fungi Provides Insights into the Origins of Lignocellulose Decay Capabilities.</title>
        <authorList>
            <person name="Nagy L.G."/>
            <person name="Riley R."/>
            <person name="Tritt A."/>
            <person name="Adam C."/>
            <person name="Daum C."/>
            <person name="Floudas D."/>
            <person name="Sun H."/>
            <person name="Yadav J.S."/>
            <person name="Pangilinan J."/>
            <person name="Larsson K.H."/>
            <person name="Matsuura K."/>
            <person name="Barry K."/>
            <person name="Labutti K."/>
            <person name="Kuo R."/>
            <person name="Ohm R.A."/>
            <person name="Bhattacharya S.S."/>
            <person name="Shirouzu T."/>
            <person name="Yoshinaga Y."/>
            <person name="Martin F.M."/>
            <person name="Grigoriev I.V."/>
            <person name="Hibbett D.S."/>
        </authorList>
    </citation>
    <scope>NUCLEOTIDE SEQUENCE [LARGE SCALE GENOMIC DNA]</scope>
    <source>
        <strain evidence="4 5">HHB12029</strain>
    </source>
</reference>
<sequence>MALPSLLRGLWWYAVLRSSLGVAAQYEIAPCNRSQSEVSWMYNSAGESPCYQWWNLGMACYKTGWSLGALESNNTFYHEPGDQDPCECGVLAYNLMAACTWCEAEDYNRNWISEKQWSTHCTSFNNSGIDAFTGDRVFSKWAFVSNYGAFWDPARSNQIALTGKIPAPPGTLSAGAKAGITIAVLVILTVIGGVIFLLVRRRRRARKTAAEVTPDQFMAVLYDSQGSSSLPHSPGLKVTKSTTELATSVPVSRPGEPGHIAETSTVTVDADQIALAILRRVGHEPPSYTPSHVSDLVISPYPPTPSQASYDTSTVTSTPSVTPNYREKRQTIPPPPIEKD</sequence>
<name>A0A165MZ84_EXIGL</name>